<organism evidence="1 2">
    <name type="scientific">Euphydryas editha</name>
    <name type="common">Edith's checkerspot</name>
    <dbReference type="NCBI Taxonomy" id="104508"/>
    <lineage>
        <taxon>Eukaryota</taxon>
        <taxon>Metazoa</taxon>
        <taxon>Ecdysozoa</taxon>
        <taxon>Arthropoda</taxon>
        <taxon>Hexapoda</taxon>
        <taxon>Insecta</taxon>
        <taxon>Pterygota</taxon>
        <taxon>Neoptera</taxon>
        <taxon>Endopterygota</taxon>
        <taxon>Lepidoptera</taxon>
        <taxon>Glossata</taxon>
        <taxon>Ditrysia</taxon>
        <taxon>Papilionoidea</taxon>
        <taxon>Nymphalidae</taxon>
        <taxon>Nymphalinae</taxon>
        <taxon>Euphydryas</taxon>
    </lineage>
</organism>
<gene>
    <name evidence="1" type="ORF">EEDITHA_LOCUS15855</name>
</gene>
<keyword evidence="2" id="KW-1185">Reference proteome</keyword>
<name>A0AAU9UT50_EUPED</name>
<evidence type="ECO:0000313" key="1">
    <source>
        <dbReference type="EMBL" id="CAH2101061.1"/>
    </source>
</evidence>
<comment type="caution">
    <text evidence="1">The sequence shown here is derived from an EMBL/GenBank/DDBJ whole genome shotgun (WGS) entry which is preliminary data.</text>
</comment>
<proteinExistence type="predicted"/>
<sequence>MDKRMELLLLKLDEKLNKQTKLITEQNIDIGAEREKTKFKLVFFGVEDNGKLEAELVDYLKDTVIETGIHLDSQEISNIYRIGKKKMLKTALSSSPSQHCGKNT</sequence>
<reference evidence="1" key="1">
    <citation type="submission" date="2022-03" db="EMBL/GenBank/DDBJ databases">
        <authorList>
            <person name="Tunstrom K."/>
        </authorList>
    </citation>
    <scope>NUCLEOTIDE SEQUENCE</scope>
</reference>
<dbReference type="EMBL" id="CAKOGL010000023">
    <property type="protein sequence ID" value="CAH2101061.1"/>
    <property type="molecule type" value="Genomic_DNA"/>
</dbReference>
<evidence type="ECO:0000313" key="2">
    <source>
        <dbReference type="Proteomes" id="UP001153954"/>
    </source>
</evidence>
<dbReference type="Proteomes" id="UP001153954">
    <property type="component" value="Unassembled WGS sequence"/>
</dbReference>
<dbReference type="AlphaFoldDB" id="A0AAU9UT50"/>
<accession>A0AAU9UT50</accession>
<protein>
    <submittedName>
        <fullName evidence="1">Uncharacterized protein</fullName>
    </submittedName>
</protein>